<accession>A0A0T6BDY3</accession>
<dbReference type="SUPFAM" id="SSF54928">
    <property type="entry name" value="RNA-binding domain, RBD"/>
    <property type="match status" value="2"/>
</dbReference>
<dbReference type="EMBL" id="LJIG01001380">
    <property type="protein sequence ID" value="KRT85560.1"/>
    <property type="molecule type" value="Genomic_DNA"/>
</dbReference>
<dbReference type="AlphaFoldDB" id="A0A0T6BDY3"/>
<sequence length="261" mass="29913">AGNMFKALRSKIKQVNGQRIFRPFWNDEYRPTESGCEIFVGHLPRDAFEGELVPLFATLGQIYECRLMMDFSGLTRGFCYVTYTTKEMADAAVTFLHGYRIRPTDQKIYCYHSLDNKRLYLECIPSDKTPSEIEQAIRNRLPGVNRVILYTGGVAFIEFVNHRFAASCRKSFWPTKLKLFDVPVAIEWAVPIPHHTKNTLLLMKNLNINQTKSALVKELLKIFPGRSSVVNVYKRGFFAIVQFLHEKDAVAASHLLQGKNS</sequence>
<evidence type="ECO:0000259" key="3">
    <source>
        <dbReference type="PROSITE" id="PS50102"/>
    </source>
</evidence>
<dbReference type="Pfam" id="PF00076">
    <property type="entry name" value="RRM_1"/>
    <property type="match status" value="1"/>
</dbReference>
<comment type="caution">
    <text evidence="4">The sequence shown here is derived from an EMBL/GenBank/DDBJ whole genome shotgun (WGS) entry which is preliminary data.</text>
</comment>
<evidence type="ECO:0000256" key="2">
    <source>
        <dbReference type="PROSITE-ProRule" id="PRU00176"/>
    </source>
</evidence>
<dbReference type="SMART" id="SM00360">
    <property type="entry name" value="RRM"/>
    <property type="match status" value="2"/>
</dbReference>
<name>A0A0T6BDY3_9SCAR</name>
<dbReference type="Proteomes" id="UP000051574">
    <property type="component" value="Unassembled WGS sequence"/>
</dbReference>
<evidence type="ECO:0000313" key="4">
    <source>
        <dbReference type="EMBL" id="KRT85560.1"/>
    </source>
</evidence>
<dbReference type="InterPro" id="IPR000504">
    <property type="entry name" value="RRM_dom"/>
</dbReference>
<dbReference type="Gene3D" id="3.30.70.330">
    <property type="match status" value="2"/>
</dbReference>
<organism evidence="4 5">
    <name type="scientific">Oryctes borbonicus</name>
    <dbReference type="NCBI Taxonomy" id="1629725"/>
    <lineage>
        <taxon>Eukaryota</taxon>
        <taxon>Metazoa</taxon>
        <taxon>Ecdysozoa</taxon>
        <taxon>Arthropoda</taxon>
        <taxon>Hexapoda</taxon>
        <taxon>Insecta</taxon>
        <taxon>Pterygota</taxon>
        <taxon>Neoptera</taxon>
        <taxon>Endopterygota</taxon>
        <taxon>Coleoptera</taxon>
        <taxon>Polyphaga</taxon>
        <taxon>Scarabaeiformia</taxon>
        <taxon>Scarabaeidae</taxon>
        <taxon>Dynastinae</taxon>
        <taxon>Oryctes</taxon>
    </lineage>
</organism>
<dbReference type="CDD" id="cd12249">
    <property type="entry name" value="RRM1_hnRNPR_like"/>
    <property type="match status" value="1"/>
</dbReference>
<keyword evidence="1 2" id="KW-0694">RNA-binding</keyword>
<dbReference type="GO" id="GO:0003723">
    <property type="term" value="F:RNA binding"/>
    <property type="evidence" value="ECO:0007669"/>
    <property type="project" value="UniProtKB-UniRule"/>
</dbReference>
<dbReference type="OrthoDB" id="3800936at2759"/>
<dbReference type="InterPro" id="IPR012677">
    <property type="entry name" value="Nucleotide-bd_a/b_plait_sf"/>
</dbReference>
<proteinExistence type="predicted"/>
<feature type="non-terminal residue" evidence="4">
    <location>
        <position position="1"/>
    </location>
</feature>
<protein>
    <submittedName>
        <fullName evidence="4">RNA binding protein</fullName>
    </submittedName>
</protein>
<evidence type="ECO:0000256" key="1">
    <source>
        <dbReference type="ARBA" id="ARBA00022884"/>
    </source>
</evidence>
<evidence type="ECO:0000313" key="5">
    <source>
        <dbReference type="Proteomes" id="UP000051574"/>
    </source>
</evidence>
<dbReference type="PANTHER" id="PTHR21245">
    <property type="entry name" value="HETEROGENEOUS NUCLEAR RIBONUCLEOPROTEIN"/>
    <property type="match status" value="1"/>
</dbReference>
<dbReference type="InterPro" id="IPR035979">
    <property type="entry name" value="RBD_domain_sf"/>
</dbReference>
<feature type="domain" description="RRM" evidence="3">
    <location>
        <begin position="36"/>
        <end position="126"/>
    </location>
</feature>
<keyword evidence="5" id="KW-1185">Reference proteome</keyword>
<gene>
    <name evidence="4" type="ORF">AMK59_2449</name>
</gene>
<dbReference type="PROSITE" id="PS50102">
    <property type="entry name" value="RRM"/>
    <property type="match status" value="1"/>
</dbReference>
<reference evidence="4 5" key="1">
    <citation type="submission" date="2015-09" db="EMBL/GenBank/DDBJ databases">
        <title>Draft genome of the scarab beetle Oryctes borbonicus.</title>
        <authorList>
            <person name="Meyer J.M."/>
            <person name="Markov G.V."/>
            <person name="Baskaran P."/>
            <person name="Herrmann M."/>
            <person name="Sommer R.J."/>
            <person name="Roedelsperger C."/>
        </authorList>
    </citation>
    <scope>NUCLEOTIDE SEQUENCE [LARGE SCALE GENOMIC DNA]</scope>
    <source>
        <strain evidence="4">OB123</strain>
        <tissue evidence="4">Whole animal</tissue>
    </source>
</reference>